<keyword evidence="2" id="KW-1185">Reference proteome</keyword>
<evidence type="ECO:0000313" key="1">
    <source>
        <dbReference type="EMBL" id="GFO14977.1"/>
    </source>
</evidence>
<accession>A0AAV4B630</accession>
<reference evidence="1 2" key="1">
    <citation type="journal article" date="2021" name="Elife">
        <title>Chloroplast acquisition without the gene transfer in kleptoplastic sea slugs, Plakobranchus ocellatus.</title>
        <authorList>
            <person name="Maeda T."/>
            <person name="Takahashi S."/>
            <person name="Yoshida T."/>
            <person name="Shimamura S."/>
            <person name="Takaki Y."/>
            <person name="Nagai Y."/>
            <person name="Toyoda A."/>
            <person name="Suzuki Y."/>
            <person name="Arimoto A."/>
            <person name="Ishii H."/>
            <person name="Satoh N."/>
            <person name="Nishiyama T."/>
            <person name="Hasebe M."/>
            <person name="Maruyama T."/>
            <person name="Minagawa J."/>
            <person name="Obokata J."/>
            <person name="Shigenobu S."/>
        </authorList>
    </citation>
    <scope>NUCLEOTIDE SEQUENCE [LARGE SCALE GENOMIC DNA]</scope>
</reference>
<organism evidence="1 2">
    <name type="scientific">Plakobranchus ocellatus</name>
    <dbReference type="NCBI Taxonomy" id="259542"/>
    <lineage>
        <taxon>Eukaryota</taxon>
        <taxon>Metazoa</taxon>
        <taxon>Spiralia</taxon>
        <taxon>Lophotrochozoa</taxon>
        <taxon>Mollusca</taxon>
        <taxon>Gastropoda</taxon>
        <taxon>Heterobranchia</taxon>
        <taxon>Euthyneura</taxon>
        <taxon>Panpulmonata</taxon>
        <taxon>Sacoglossa</taxon>
        <taxon>Placobranchoidea</taxon>
        <taxon>Plakobranchidae</taxon>
        <taxon>Plakobranchus</taxon>
    </lineage>
</organism>
<name>A0AAV4B630_9GAST</name>
<comment type="caution">
    <text evidence="1">The sequence shown here is derived from an EMBL/GenBank/DDBJ whole genome shotgun (WGS) entry which is preliminary data.</text>
</comment>
<gene>
    <name evidence="1" type="ORF">PoB_004148200</name>
</gene>
<dbReference type="EMBL" id="BLXT01004584">
    <property type="protein sequence ID" value="GFO14977.1"/>
    <property type="molecule type" value="Genomic_DNA"/>
</dbReference>
<dbReference type="Proteomes" id="UP000735302">
    <property type="component" value="Unassembled WGS sequence"/>
</dbReference>
<protein>
    <submittedName>
        <fullName evidence="1">Uncharacterized protein</fullName>
    </submittedName>
</protein>
<sequence length="188" mass="21802">MVLYLINNCSNLEQVCLRYFESFHGQNEGDCPQHHTIAIKNAGDVFVPRELKPIFKLARKKHSYSVHQLQTEDFWDFKMLSQDLKILGVRRYSENNIPVKWMNIVEVKITKDYPSTVFFKTSHLDVTYKSLTLKRQQADVKKFPLMRLNSGPVKIPPAKYEDLISLCTGPTAVVRASDHKAFYMSLPH</sequence>
<evidence type="ECO:0000313" key="2">
    <source>
        <dbReference type="Proteomes" id="UP000735302"/>
    </source>
</evidence>
<proteinExistence type="predicted"/>
<dbReference type="AlphaFoldDB" id="A0AAV4B630"/>